<dbReference type="AlphaFoldDB" id="A0A1D8NLD0"/>
<evidence type="ECO:0000313" key="5">
    <source>
        <dbReference type="Proteomes" id="UP000256601"/>
    </source>
</evidence>
<reference evidence="2 4" key="1">
    <citation type="journal article" date="2016" name="PLoS ONE">
        <title>Sequence Assembly of Yarrowia lipolytica Strain W29/CLIB89 Shows Transposable Element Diversity.</title>
        <authorList>
            <person name="Magnan C."/>
            <person name="Yu J."/>
            <person name="Chang I."/>
            <person name="Jahn E."/>
            <person name="Kanomata Y."/>
            <person name="Wu J."/>
            <person name="Zeller M."/>
            <person name="Oakes M."/>
            <person name="Baldi P."/>
            <person name="Sandmeyer S."/>
        </authorList>
    </citation>
    <scope>NUCLEOTIDE SEQUENCE [LARGE SCALE GENOMIC DNA]</scope>
    <source>
        <strain evidence="2">CLIB89</strain>
        <strain evidence="4">CLIB89(W29)</strain>
    </source>
</reference>
<dbReference type="Proteomes" id="UP000256601">
    <property type="component" value="Unassembled WGS sequence"/>
</dbReference>
<feature type="compositionally biased region" description="Low complexity" evidence="1">
    <location>
        <begin position="111"/>
        <end position="127"/>
    </location>
</feature>
<protein>
    <submittedName>
        <fullName evidence="2">Uncharacterized protein</fullName>
    </submittedName>
</protein>
<name>A0A1D8NLD0_YARLL</name>
<evidence type="ECO:0000256" key="1">
    <source>
        <dbReference type="SAM" id="MobiDB-lite"/>
    </source>
</evidence>
<sequence length="447" mass="49044">MTRKPPPMLMWATINNASRISPAPENRQEAEELQTEIRPLTRRNPRRRSRPGVRALRPQATAPPEVPHTSLEDPPVASSSRARSTASDNRPLPDAAISAIAASVSRTIEAARAASLSAPSSREPSPAVEHSNKRKLPDSISTGRKRQKRDEPSPSDKSDDDGPGEPSIDRPVADEDPSANNSEEEYYDATDVSDEFDALVAAAETAVRTAAEVSSPDNEQETVSDVAESSGDEENSAKEGDSGAEESTDGVVGPDGDLTDNDNQRVPEEFLVASGNEVPSDVGEEEAEEEIEEEDVEEEIEEDAVEEIEEEDDVSGCRKDTYKGKEVFDVGSHVIPEPDIKCPSNNGRQTYVISCVVQTGNNCDNEQYVNVLVTNRTTFVQLIKVLHDFTGKDVRRLNKSYINDVWNDKKVLHSHMEKLTLWSQGIREYRSGLGCNFECGENDLRGN</sequence>
<evidence type="ECO:0000313" key="3">
    <source>
        <dbReference type="EMBL" id="RDW25434.1"/>
    </source>
</evidence>
<feature type="compositionally biased region" description="Acidic residues" evidence="1">
    <location>
        <begin position="174"/>
        <end position="193"/>
    </location>
</feature>
<feature type="compositionally biased region" description="Basic and acidic residues" evidence="1">
    <location>
        <begin position="148"/>
        <end position="157"/>
    </location>
</feature>
<proteinExistence type="predicted"/>
<feature type="compositionally biased region" description="Low complexity" evidence="1">
    <location>
        <begin position="77"/>
        <end position="87"/>
    </location>
</feature>
<dbReference type="GeneID" id="2908549"/>
<feature type="compositionally biased region" description="Basic residues" evidence="1">
    <location>
        <begin position="40"/>
        <end position="51"/>
    </location>
</feature>
<organism evidence="2 4">
    <name type="scientific">Yarrowia lipolytica</name>
    <name type="common">Candida lipolytica</name>
    <dbReference type="NCBI Taxonomy" id="4952"/>
    <lineage>
        <taxon>Eukaryota</taxon>
        <taxon>Fungi</taxon>
        <taxon>Dikarya</taxon>
        <taxon>Ascomycota</taxon>
        <taxon>Saccharomycotina</taxon>
        <taxon>Dipodascomycetes</taxon>
        <taxon>Dipodascales</taxon>
        <taxon>Dipodascales incertae sedis</taxon>
        <taxon>Yarrowia</taxon>
    </lineage>
</organism>
<dbReference type="VEuPathDB" id="FungiDB:YALI1_F00366g"/>
<evidence type="ECO:0000313" key="2">
    <source>
        <dbReference type="EMBL" id="AOW06430.1"/>
    </source>
</evidence>
<dbReference type="EMBL" id="CP017558">
    <property type="protein sequence ID" value="AOW06430.1"/>
    <property type="molecule type" value="Genomic_DNA"/>
</dbReference>
<accession>A0A1D8NLD0</accession>
<dbReference type="KEGG" id="yli:2908549"/>
<feature type="region of interest" description="Disordered" evidence="1">
    <location>
        <begin position="1"/>
        <end position="93"/>
    </location>
</feature>
<feature type="region of interest" description="Disordered" evidence="1">
    <location>
        <begin position="207"/>
        <end position="316"/>
    </location>
</feature>
<evidence type="ECO:0000313" key="4">
    <source>
        <dbReference type="Proteomes" id="UP000182444"/>
    </source>
</evidence>
<reference evidence="3 5" key="2">
    <citation type="submission" date="2018-07" db="EMBL/GenBank/DDBJ databases">
        <title>Draft Genome Assemblies for Five Robust Yarrowia lipolytica Strains Exhibiting High Lipid Production and Pentose Sugar Utilization and Sugar Alcohol Secretion from Undetoxified Lignocellulosic Biomass Hydrolysates.</title>
        <authorList>
            <consortium name="DOE Joint Genome Institute"/>
            <person name="Walker C."/>
            <person name="Ryu S."/>
            <person name="Na H."/>
            <person name="Zane M."/>
            <person name="LaButti K."/>
            <person name="Lipzen A."/>
            <person name="Haridas S."/>
            <person name="Barry K."/>
            <person name="Grigoriev I.V."/>
            <person name="Quarterman J."/>
            <person name="Slininger P."/>
            <person name="Dien B."/>
            <person name="Trinh C.T."/>
        </authorList>
    </citation>
    <scope>NUCLEOTIDE SEQUENCE [LARGE SCALE GENOMIC DNA]</scope>
    <source>
        <strain evidence="3 5">YB392</strain>
    </source>
</reference>
<feature type="compositionally biased region" description="Acidic residues" evidence="1">
    <location>
        <begin position="282"/>
        <end position="314"/>
    </location>
</feature>
<gene>
    <name evidence="3" type="ORF">B0I71DRAFT_132591</name>
    <name evidence="2" type="ORF">YALI1_F00366g</name>
</gene>
<dbReference type="Proteomes" id="UP000182444">
    <property type="component" value="Chromosome 1F"/>
</dbReference>
<dbReference type="VEuPathDB" id="FungiDB:YALI0_F00308g"/>
<dbReference type="EMBL" id="KZ859002">
    <property type="protein sequence ID" value="RDW25434.1"/>
    <property type="molecule type" value="Genomic_DNA"/>
</dbReference>
<feature type="region of interest" description="Disordered" evidence="1">
    <location>
        <begin position="111"/>
        <end position="193"/>
    </location>
</feature>